<evidence type="ECO:0000313" key="1">
    <source>
        <dbReference type="EMBL" id="PWN55633.1"/>
    </source>
</evidence>
<keyword evidence="2" id="KW-1185">Reference proteome</keyword>
<reference evidence="1 2" key="1">
    <citation type="submission" date="2018-05" db="EMBL/GenBank/DDBJ databases">
        <title>Abyssibacter profundi OUC007T gen. nov., sp. nov, a marine bacterium isolated from seawater of the Mariana Trench.</title>
        <authorList>
            <person name="Zhou S."/>
        </authorList>
    </citation>
    <scope>NUCLEOTIDE SEQUENCE [LARGE SCALE GENOMIC DNA]</scope>
    <source>
        <strain evidence="1 2">OUC007</strain>
    </source>
</reference>
<dbReference type="EMBL" id="QEQK01000009">
    <property type="protein sequence ID" value="PWN55633.1"/>
    <property type="molecule type" value="Genomic_DNA"/>
</dbReference>
<protein>
    <submittedName>
        <fullName evidence="1">Uncharacterized protein</fullName>
    </submittedName>
</protein>
<organism evidence="1 2">
    <name type="scientific">Abyssibacter profundi</name>
    <dbReference type="NCBI Taxonomy" id="2182787"/>
    <lineage>
        <taxon>Bacteria</taxon>
        <taxon>Pseudomonadati</taxon>
        <taxon>Pseudomonadota</taxon>
        <taxon>Gammaproteobacteria</taxon>
        <taxon>Chromatiales</taxon>
        <taxon>Oceanococcaceae</taxon>
        <taxon>Abyssibacter</taxon>
    </lineage>
</organism>
<comment type="caution">
    <text evidence="1">The sequence shown here is derived from an EMBL/GenBank/DDBJ whole genome shotgun (WGS) entry which is preliminary data.</text>
</comment>
<evidence type="ECO:0000313" key="2">
    <source>
        <dbReference type="Proteomes" id="UP000251800"/>
    </source>
</evidence>
<name>A0A363UJM4_9GAMM</name>
<dbReference type="Proteomes" id="UP000251800">
    <property type="component" value="Unassembled WGS sequence"/>
</dbReference>
<sequence>MVGALLPGVGALASEDADLLELEPITIYERANPLYEAERRIREIGKTLPELDTQATETPTRTDEALEALGLKGEGIQATHPDHQRRWAEALDKLQGADDSP</sequence>
<dbReference type="AlphaFoldDB" id="A0A363UJM4"/>
<proteinExistence type="predicted"/>
<gene>
    <name evidence="1" type="ORF">DEH80_11035</name>
</gene>
<accession>A0A363UJM4</accession>